<gene>
    <name evidence="3" type="ORF">AO501_00945</name>
</gene>
<dbReference type="Pfam" id="PF20469">
    <property type="entry name" value="OLD-like_TOPRIM"/>
    <property type="match status" value="1"/>
</dbReference>
<dbReference type="InterPro" id="IPR034139">
    <property type="entry name" value="TOPRIM_OLD"/>
</dbReference>
<dbReference type="Pfam" id="PF13304">
    <property type="entry name" value="AAA_21"/>
    <property type="match status" value="1"/>
</dbReference>
<sequence length="616" mass="67542">MVVCFAEDLTVLVGENASGKSAVIDAIRLATTAATEGPGVSFSAETDPTRGTDDTTEVRIAAAYDELSTAEKAIFLAQLVDSDDVLTYNVTYSRDVDLPQWRSARHSTGRSSVEDPEPINRKRIAHVYLPPLRDAIRELDSGSGERIADVLKVLTSADNDKPKREEFRSAANAALRSIATLPLPETARNRISEHMEQITPPSRRHDLQLVGKDQDLRRLAGLLRIQLADEHIDPIRLASSGLGYANLAYIATIIVQLVNAKNYDLTLLLVEEPEAHLHPQLQSVLLKYLEDQAAQSRRKAATDDSLNPAGRVQVVVSTHSPNLASSVSVDKLVVSSRTKRAVAGTGGASDRAGWRTEVTALRKLGLTPAEVRKLDRYLSVTRSAVLFARHVVLIEGIAEAIVLPELARLACDGDEIRLRHLAAASFVAIDGVDFEPYVKLLLNGPAHRVDKVIVVTDGDPVTKPTPRRLGDQRRKRYLELFPDEPRLEVFVGGTTLEAELFSMVANEELLKRAYLKMHPQSEDKWDELFSNLAKDIPTRATAFAKAIKRETGDIDLGKGDFAQLVCEAIAERREQDDSASFDIPAYLKGAINSLMADVAYLVADPENADADAHEPQ</sequence>
<dbReference type="Gene3D" id="3.40.50.300">
    <property type="entry name" value="P-loop containing nucleotide triphosphate hydrolases"/>
    <property type="match status" value="1"/>
</dbReference>
<proteinExistence type="predicted"/>
<dbReference type="InterPro" id="IPR051396">
    <property type="entry name" value="Bact_Antivir_Def_Nuclease"/>
</dbReference>
<dbReference type="EMBL" id="LKTM01000356">
    <property type="protein sequence ID" value="KQH76221.1"/>
    <property type="molecule type" value="Genomic_DNA"/>
</dbReference>
<dbReference type="AlphaFoldDB" id="A0A0Q2Q8G8"/>
<feature type="domain" description="OLD protein-like TOPRIM" evidence="2">
    <location>
        <begin position="386"/>
        <end position="459"/>
    </location>
</feature>
<feature type="domain" description="ATPase AAA-type core" evidence="1">
    <location>
        <begin position="9"/>
        <end position="324"/>
    </location>
</feature>
<dbReference type="GO" id="GO:0005524">
    <property type="term" value="F:ATP binding"/>
    <property type="evidence" value="ECO:0007669"/>
    <property type="project" value="InterPro"/>
</dbReference>
<dbReference type="PANTHER" id="PTHR43581">
    <property type="entry name" value="ATP/GTP PHOSPHATASE"/>
    <property type="match status" value="1"/>
</dbReference>
<accession>A0A0Q2Q8G8</accession>
<dbReference type="CDD" id="cd01026">
    <property type="entry name" value="TOPRIM_OLD"/>
    <property type="match status" value="1"/>
</dbReference>
<comment type="caution">
    <text evidence="3">The sequence shown here is derived from an EMBL/GenBank/DDBJ whole genome shotgun (WGS) entry which is preliminary data.</text>
</comment>
<evidence type="ECO:0000313" key="3">
    <source>
        <dbReference type="EMBL" id="KQH76221.1"/>
    </source>
</evidence>
<evidence type="ECO:0000313" key="4">
    <source>
        <dbReference type="Proteomes" id="UP000051677"/>
    </source>
</evidence>
<dbReference type="PANTHER" id="PTHR43581:SF4">
    <property type="entry name" value="ATP_GTP PHOSPHATASE"/>
    <property type="match status" value="1"/>
</dbReference>
<evidence type="ECO:0000259" key="2">
    <source>
        <dbReference type="Pfam" id="PF20469"/>
    </source>
</evidence>
<dbReference type="InterPro" id="IPR003959">
    <property type="entry name" value="ATPase_AAA_core"/>
</dbReference>
<dbReference type="InterPro" id="IPR027417">
    <property type="entry name" value="P-loop_NTPase"/>
</dbReference>
<dbReference type="Proteomes" id="UP000051677">
    <property type="component" value="Unassembled WGS sequence"/>
</dbReference>
<dbReference type="GO" id="GO:0016887">
    <property type="term" value="F:ATP hydrolysis activity"/>
    <property type="evidence" value="ECO:0007669"/>
    <property type="project" value="InterPro"/>
</dbReference>
<protein>
    <submittedName>
        <fullName evidence="3">Uncharacterized protein</fullName>
    </submittedName>
</protein>
<organism evidence="3 4">
    <name type="scientific">Mycobacterium gordonae</name>
    <dbReference type="NCBI Taxonomy" id="1778"/>
    <lineage>
        <taxon>Bacteria</taxon>
        <taxon>Bacillati</taxon>
        <taxon>Actinomycetota</taxon>
        <taxon>Actinomycetes</taxon>
        <taxon>Mycobacteriales</taxon>
        <taxon>Mycobacteriaceae</taxon>
        <taxon>Mycobacterium</taxon>
    </lineage>
</organism>
<evidence type="ECO:0000259" key="1">
    <source>
        <dbReference type="Pfam" id="PF13304"/>
    </source>
</evidence>
<reference evidence="3 4" key="1">
    <citation type="submission" date="2015-10" db="EMBL/GenBank/DDBJ databases">
        <title>Mycobacterium gordonae draft genome assembly.</title>
        <authorList>
            <person name="Ustinova V."/>
            <person name="Smirnova T."/>
            <person name="Blagodatskikh K."/>
            <person name="Varlamov D."/>
            <person name="Larionova E."/>
            <person name="Chernousova L."/>
        </authorList>
    </citation>
    <scope>NUCLEOTIDE SEQUENCE [LARGE SCALE GENOMIC DNA]</scope>
    <source>
        <strain evidence="3 4">CTRI 14-8773</strain>
    </source>
</reference>
<dbReference type="SUPFAM" id="SSF52540">
    <property type="entry name" value="P-loop containing nucleoside triphosphate hydrolases"/>
    <property type="match status" value="1"/>
</dbReference>
<name>A0A0Q2Q8G8_MYCGO</name>